<sequence>MLVNVFDIISITQKKIYFNITYTNDKTQYSIMKLNFSSERRSTRIWNHFKQGEKYNTSHYNANCNYCKKDCYSEPRKMTIHLMYQCKAAEKHYDDFKNDIINSNIRE</sequence>
<feature type="non-terminal residue" evidence="1">
    <location>
        <position position="107"/>
    </location>
</feature>
<proteinExistence type="predicted"/>
<evidence type="ECO:0000313" key="2">
    <source>
        <dbReference type="Proteomes" id="UP000789366"/>
    </source>
</evidence>
<comment type="caution">
    <text evidence="1">The sequence shown here is derived from an EMBL/GenBank/DDBJ whole genome shotgun (WGS) entry which is preliminary data.</text>
</comment>
<dbReference type="EMBL" id="CAJVPW010015255">
    <property type="protein sequence ID" value="CAG8660379.1"/>
    <property type="molecule type" value="Genomic_DNA"/>
</dbReference>
<reference evidence="1" key="1">
    <citation type="submission" date="2021-06" db="EMBL/GenBank/DDBJ databases">
        <authorList>
            <person name="Kallberg Y."/>
            <person name="Tangrot J."/>
            <person name="Rosling A."/>
        </authorList>
    </citation>
    <scope>NUCLEOTIDE SEQUENCE</scope>
    <source>
        <strain evidence="1">28 12/20/2015</strain>
    </source>
</reference>
<name>A0ACA9NK67_9GLOM</name>
<keyword evidence="2" id="KW-1185">Reference proteome</keyword>
<gene>
    <name evidence="1" type="ORF">SPELUC_LOCUS9249</name>
</gene>
<protein>
    <submittedName>
        <fullName evidence="1">10416_t:CDS:1</fullName>
    </submittedName>
</protein>
<dbReference type="Proteomes" id="UP000789366">
    <property type="component" value="Unassembled WGS sequence"/>
</dbReference>
<accession>A0ACA9NK67</accession>
<evidence type="ECO:0000313" key="1">
    <source>
        <dbReference type="EMBL" id="CAG8660379.1"/>
    </source>
</evidence>
<organism evidence="1 2">
    <name type="scientific">Cetraspora pellucida</name>
    <dbReference type="NCBI Taxonomy" id="1433469"/>
    <lineage>
        <taxon>Eukaryota</taxon>
        <taxon>Fungi</taxon>
        <taxon>Fungi incertae sedis</taxon>
        <taxon>Mucoromycota</taxon>
        <taxon>Glomeromycotina</taxon>
        <taxon>Glomeromycetes</taxon>
        <taxon>Diversisporales</taxon>
        <taxon>Gigasporaceae</taxon>
        <taxon>Cetraspora</taxon>
    </lineage>
</organism>